<reference evidence="8 9" key="1">
    <citation type="submission" date="2014-04" db="EMBL/GenBank/DDBJ databases">
        <authorList>
            <consortium name="DOE Joint Genome Institute"/>
            <person name="Kuo A."/>
            <person name="Kohler A."/>
            <person name="Costa M.D."/>
            <person name="Nagy L.G."/>
            <person name="Floudas D."/>
            <person name="Copeland A."/>
            <person name="Barry K.W."/>
            <person name="Cichocki N."/>
            <person name="Veneault-Fourrey C."/>
            <person name="LaButti K."/>
            <person name="Lindquist E.A."/>
            <person name="Lipzen A."/>
            <person name="Lundell T."/>
            <person name="Morin E."/>
            <person name="Murat C."/>
            <person name="Sun H."/>
            <person name="Tunlid A."/>
            <person name="Henrissat B."/>
            <person name="Grigoriev I.V."/>
            <person name="Hibbett D.S."/>
            <person name="Martin F."/>
            <person name="Nordberg H.P."/>
            <person name="Cantor M.N."/>
            <person name="Hua S.X."/>
        </authorList>
    </citation>
    <scope>NUCLEOTIDE SEQUENCE [LARGE SCALE GENOMIC DNA]</scope>
    <source>
        <strain evidence="8 9">441</strain>
    </source>
</reference>
<evidence type="ECO:0000256" key="5">
    <source>
        <dbReference type="ARBA" id="ARBA00023004"/>
    </source>
</evidence>
<dbReference type="InterPro" id="IPR002403">
    <property type="entry name" value="Cyt_P450_E_grp-IV"/>
</dbReference>
<organism evidence="8 9">
    <name type="scientific">Pisolithus microcarpus 441</name>
    <dbReference type="NCBI Taxonomy" id="765257"/>
    <lineage>
        <taxon>Eukaryota</taxon>
        <taxon>Fungi</taxon>
        <taxon>Dikarya</taxon>
        <taxon>Basidiomycota</taxon>
        <taxon>Agaricomycotina</taxon>
        <taxon>Agaricomycetes</taxon>
        <taxon>Agaricomycetidae</taxon>
        <taxon>Boletales</taxon>
        <taxon>Sclerodermatineae</taxon>
        <taxon>Pisolithaceae</taxon>
        <taxon>Pisolithus</taxon>
    </lineage>
</organism>
<proteinExistence type="inferred from homology"/>
<dbReference type="CDD" id="cd11041">
    <property type="entry name" value="CYP503A1-like"/>
    <property type="match status" value="1"/>
</dbReference>
<keyword evidence="7" id="KW-0503">Monooxygenase</keyword>
<evidence type="ECO:0000313" key="8">
    <source>
        <dbReference type="EMBL" id="KIK15496.1"/>
    </source>
</evidence>
<evidence type="ECO:0000256" key="6">
    <source>
        <dbReference type="PIRSR" id="PIRSR602403-1"/>
    </source>
</evidence>
<dbReference type="EMBL" id="KN833888">
    <property type="protein sequence ID" value="KIK15496.1"/>
    <property type="molecule type" value="Genomic_DNA"/>
</dbReference>
<evidence type="ECO:0000313" key="9">
    <source>
        <dbReference type="Proteomes" id="UP000054018"/>
    </source>
</evidence>
<keyword evidence="5 6" id="KW-0408">Iron</keyword>
<gene>
    <name evidence="8" type="ORF">PISMIDRAFT_115061</name>
</gene>
<evidence type="ECO:0000256" key="4">
    <source>
        <dbReference type="ARBA" id="ARBA00023002"/>
    </source>
</evidence>
<keyword evidence="6 7" id="KW-0349">Heme</keyword>
<keyword evidence="9" id="KW-1185">Reference proteome</keyword>
<dbReference type="PROSITE" id="PS00086">
    <property type="entry name" value="CYTOCHROME_P450"/>
    <property type="match status" value="1"/>
</dbReference>
<dbReference type="GO" id="GO:0005506">
    <property type="term" value="F:iron ion binding"/>
    <property type="evidence" value="ECO:0007669"/>
    <property type="project" value="InterPro"/>
</dbReference>
<dbReference type="PANTHER" id="PTHR46206">
    <property type="entry name" value="CYTOCHROME P450"/>
    <property type="match status" value="1"/>
</dbReference>
<feature type="non-terminal residue" evidence="8">
    <location>
        <position position="1"/>
    </location>
</feature>
<dbReference type="Pfam" id="PF00067">
    <property type="entry name" value="p450"/>
    <property type="match status" value="1"/>
</dbReference>
<protein>
    <recommendedName>
        <fullName evidence="10">Cytochrome P450</fullName>
    </recommendedName>
</protein>
<comment type="similarity">
    <text evidence="2 7">Belongs to the cytochrome P450 family.</text>
</comment>
<accession>A0A0C9YG20</accession>
<dbReference type="Proteomes" id="UP000054018">
    <property type="component" value="Unassembled WGS sequence"/>
</dbReference>
<evidence type="ECO:0000256" key="3">
    <source>
        <dbReference type="ARBA" id="ARBA00022723"/>
    </source>
</evidence>
<comment type="cofactor">
    <cofactor evidence="1 6">
        <name>heme</name>
        <dbReference type="ChEBI" id="CHEBI:30413"/>
    </cofactor>
</comment>
<evidence type="ECO:0008006" key="10">
    <source>
        <dbReference type="Google" id="ProtNLM"/>
    </source>
</evidence>
<dbReference type="SUPFAM" id="SSF48264">
    <property type="entry name" value="Cytochrome P450"/>
    <property type="match status" value="1"/>
</dbReference>
<sequence>KYKGTPFKVSTLNRYIVFIGRQYLEDIKKSTDDELSLVEAVNDTIKIDYLIGPAINADPYHIPLARIRLSHKLGLYYPDMKDEVHIAFEELLRFKDNAWKSVVAVATIRQIVCRARNRVIVGLPLCRDPDWIELNARHAVDVAFDANILNMFPKFLVPLVSKILPKSAAGIKRAMKHLDPLIKERFRCMKEHGDEWNDKLSDFLQWLIDEKEECTTRQLTLRALTLSFASIHTCTQALYNLAANPQYVEPLREEVDAVIREHVWTKEAMVLMQKVDSFLAESLPLEGVLTTGVRRKALKNLTLSDGTFIPKGTHLYVPTYVFHRDSAIYENPGIFDPLRFFRLGEDGNESGRHQMVAMNRNYFPFGYGKHACPGRILAADEPKTMFAHILTSYGVKFKDRVSRPASIYWDSNVIADPTARPLFRKRAHN</sequence>
<evidence type="ECO:0000256" key="2">
    <source>
        <dbReference type="ARBA" id="ARBA00010617"/>
    </source>
</evidence>
<dbReference type="InterPro" id="IPR036396">
    <property type="entry name" value="Cyt_P450_sf"/>
</dbReference>
<dbReference type="GO" id="GO:0020037">
    <property type="term" value="F:heme binding"/>
    <property type="evidence" value="ECO:0007669"/>
    <property type="project" value="InterPro"/>
</dbReference>
<dbReference type="PRINTS" id="PR00465">
    <property type="entry name" value="EP450IV"/>
</dbReference>
<dbReference type="OrthoDB" id="1844152at2759"/>
<feature type="binding site" description="axial binding residue" evidence="6">
    <location>
        <position position="372"/>
    </location>
    <ligand>
        <name>heme</name>
        <dbReference type="ChEBI" id="CHEBI:30413"/>
    </ligand>
    <ligandPart>
        <name>Fe</name>
        <dbReference type="ChEBI" id="CHEBI:18248"/>
    </ligandPart>
</feature>
<dbReference type="AlphaFoldDB" id="A0A0C9YG20"/>
<dbReference type="GO" id="GO:0016705">
    <property type="term" value="F:oxidoreductase activity, acting on paired donors, with incorporation or reduction of molecular oxygen"/>
    <property type="evidence" value="ECO:0007669"/>
    <property type="project" value="InterPro"/>
</dbReference>
<keyword evidence="4 7" id="KW-0560">Oxidoreductase</keyword>
<keyword evidence="3 6" id="KW-0479">Metal-binding</keyword>
<dbReference type="HOGENOM" id="CLU_022195_0_2_1"/>
<evidence type="ECO:0000256" key="1">
    <source>
        <dbReference type="ARBA" id="ARBA00001971"/>
    </source>
</evidence>
<evidence type="ECO:0000256" key="7">
    <source>
        <dbReference type="RuleBase" id="RU000461"/>
    </source>
</evidence>
<dbReference type="GO" id="GO:0004497">
    <property type="term" value="F:monooxygenase activity"/>
    <property type="evidence" value="ECO:0007669"/>
    <property type="project" value="UniProtKB-KW"/>
</dbReference>
<name>A0A0C9YG20_9AGAM</name>
<dbReference type="STRING" id="765257.A0A0C9YG20"/>
<dbReference type="Gene3D" id="1.10.630.10">
    <property type="entry name" value="Cytochrome P450"/>
    <property type="match status" value="1"/>
</dbReference>
<dbReference type="InterPro" id="IPR001128">
    <property type="entry name" value="Cyt_P450"/>
</dbReference>
<dbReference type="InterPro" id="IPR017972">
    <property type="entry name" value="Cyt_P450_CS"/>
</dbReference>
<reference evidence="9" key="2">
    <citation type="submission" date="2015-01" db="EMBL/GenBank/DDBJ databases">
        <title>Evolutionary Origins and Diversification of the Mycorrhizal Mutualists.</title>
        <authorList>
            <consortium name="DOE Joint Genome Institute"/>
            <consortium name="Mycorrhizal Genomics Consortium"/>
            <person name="Kohler A."/>
            <person name="Kuo A."/>
            <person name="Nagy L.G."/>
            <person name="Floudas D."/>
            <person name="Copeland A."/>
            <person name="Barry K.W."/>
            <person name="Cichocki N."/>
            <person name="Veneault-Fourrey C."/>
            <person name="LaButti K."/>
            <person name="Lindquist E.A."/>
            <person name="Lipzen A."/>
            <person name="Lundell T."/>
            <person name="Morin E."/>
            <person name="Murat C."/>
            <person name="Riley R."/>
            <person name="Ohm R."/>
            <person name="Sun H."/>
            <person name="Tunlid A."/>
            <person name="Henrissat B."/>
            <person name="Grigoriev I.V."/>
            <person name="Hibbett D.S."/>
            <person name="Martin F."/>
        </authorList>
    </citation>
    <scope>NUCLEOTIDE SEQUENCE [LARGE SCALE GENOMIC DNA]</scope>
    <source>
        <strain evidence="9">441</strain>
    </source>
</reference>